<evidence type="ECO:0000313" key="6">
    <source>
        <dbReference type="EMBL" id="TDL84159.1"/>
    </source>
</evidence>
<feature type="transmembrane region" description="Helical" evidence="4">
    <location>
        <begin position="47"/>
        <end position="70"/>
    </location>
</feature>
<evidence type="ECO:0000256" key="3">
    <source>
        <dbReference type="ARBA" id="ARBA00023136"/>
    </source>
</evidence>
<keyword evidence="7" id="KW-1185">Reference proteome</keyword>
<dbReference type="Proteomes" id="UP000295701">
    <property type="component" value="Unassembled WGS sequence"/>
</dbReference>
<evidence type="ECO:0000313" key="7">
    <source>
        <dbReference type="Proteomes" id="UP000295701"/>
    </source>
</evidence>
<gene>
    <name evidence="6" type="ORF">E2L08_01430</name>
</gene>
<dbReference type="Gene3D" id="1.20.1250.20">
    <property type="entry name" value="MFS general substrate transporter like domains"/>
    <property type="match status" value="1"/>
</dbReference>
<feature type="transmembrane region" description="Helical" evidence="4">
    <location>
        <begin position="209"/>
        <end position="230"/>
    </location>
</feature>
<accession>A0A4V3BAS1</accession>
<dbReference type="InterPro" id="IPR011701">
    <property type="entry name" value="MFS"/>
</dbReference>
<feature type="transmembrane region" description="Helical" evidence="4">
    <location>
        <begin position="318"/>
        <end position="342"/>
    </location>
</feature>
<dbReference type="InterPro" id="IPR036259">
    <property type="entry name" value="MFS_trans_sf"/>
</dbReference>
<feature type="transmembrane region" description="Helical" evidence="4">
    <location>
        <begin position="288"/>
        <end position="306"/>
    </location>
</feature>
<evidence type="ECO:0000259" key="5">
    <source>
        <dbReference type="PROSITE" id="PS50850"/>
    </source>
</evidence>
<keyword evidence="2 4" id="KW-1133">Transmembrane helix</keyword>
<dbReference type="PROSITE" id="PS50850">
    <property type="entry name" value="MFS"/>
    <property type="match status" value="1"/>
</dbReference>
<comment type="caution">
    <text evidence="6">The sequence shown here is derived from an EMBL/GenBank/DDBJ whole genome shotgun (WGS) entry which is preliminary data.</text>
</comment>
<feature type="transmembrane region" description="Helical" evidence="4">
    <location>
        <begin position="236"/>
        <end position="256"/>
    </location>
</feature>
<dbReference type="RefSeq" id="WP_133395258.1">
    <property type="nucleotide sequence ID" value="NZ_SNAA01000001.1"/>
</dbReference>
<protein>
    <submittedName>
        <fullName evidence="6">MFS transporter</fullName>
    </submittedName>
</protein>
<name>A0A4V3BAS1_9RHOB</name>
<dbReference type="EMBL" id="SNAA01000001">
    <property type="protein sequence ID" value="TDL84159.1"/>
    <property type="molecule type" value="Genomic_DNA"/>
</dbReference>
<dbReference type="Pfam" id="PF07690">
    <property type="entry name" value="MFS_1"/>
    <property type="match status" value="1"/>
</dbReference>
<feature type="transmembrane region" description="Helical" evidence="4">
    <location>
        <begin position="348"/>
        <end position="369"/>
    </location>
</feature>
<feature type="transmembrane region" description="Helical" evidence="4">
    <location>
        <begin position="263"/>
        <end position="282"/>
    </location>
</feature>
<feature type="transmembrane region" description="Helical" evidence="4">
    <location>
        <begin position="77"/>
        <end position="98"/>
    </location>
</feature>
<evidence type="ECO:0000256" key="2">
    <source>
        <dbReference type="ARBA" id="ARBA00022989"/>
    </source>
</evidence>
<keyword evidence="3 4" id="KW-0472">Membrane</keyword>
<dbReference type="OrthoDB" id="6095882at2"/>
<proteinExistence type="predicted"/>
<dbReference type="AlphaFoldDB" id="A0A4V3BAS1"/>
<feature type="transmembrane region" description="Helical" evidence="4">
    <location>
        <begin position="132"/>
        <end position="152"/>
    </location>
</feature>
<evidence type="ECO:0000256" key="1">
    <source>
        <dbReference type="ARBA" id="ARBA00022692"/>
    </source>
</evidence>
<feature type="domain" description="Major facilitator superfamily (MFS) profile" evidence="5">
    <location>
        <begin position="9"/>
        <end position="383"/>
    </location>
</feature>
<sequence length="383" mass="37954">MRGGTRWGLILAVFVAGLLGAGQFAKIALALPATAEAYGLPVAGIAFLVSITGIVGIAAGALAGGVVAALGPRRVMLGALWSGAALSLVQVALPPLWLMTLLRIAEGVSHLGIVVAGPTLIAAAAGDRDRPVAMGIWAMFFGLAFAAAAILVPPLVAAGGLAAVFALHAGAMALLAAILAAMTARQARRPLVLRPVAVHAAIYGRVDRALPGACFVFYTFLFVALIALLPDLLGRPGLGAVLPLLNLAGTFAGGWASRHRAPAAVMAVGFVLSGVSAMALWAGWGPALWVMFAATGLVPGGAFAAIPHYNLSSADRALATGGIAQMGNVGTTLGTPVLAMAAMSGGMAGVWGVTLAVSVAGLVATLALAARAGRAGTTAAPAH</sequence>
<reference evidence="6 7" key="1">
    <citation type="submission" date="2019-03" db="EMBL/GenBank/DDBJ databases">
        <title>Primorskyibacter sp. SS33 isolated from sediments.</title>
        <authorList>
            <person name="Xunke S."/>
        </authorList>
    </citation>
    <scope>NUCLEOTIDE SEQUENCE [LARGE SCALE GENOMIC DNA]</scope>
    <source>
        <strain evidence="6 7">SS33</strain>
    </source>
</reference>
<dbReference type="InterPro" id="IPR020846">
    <property type="entry name" value="MFS_dom"/>
</dbReference>
<feature type="transmembrane region" description="Helical" evidence="4">
    <location>
        <begin position="104"/>
        <end position="125"/>
    </location>
</feature>
<organism evidence="6 7">
    <name type="scientific">Palleronia sediminis</name>
    <dbReference type="NCBI Taxonomy" id="2547833"/>
    <lineage>
        <taxon>Bacteria</taxon>
        <taxon>Pseudomonadati</taxon>
        <taxon>Pseudomonadota</taxon>
        <taxon>Alphaproteobacteria</taxon>
        <taxon>Rhodobacterales</taxon>
        <taxon>Roseobacteraceae</taxon>
        <taxon>Palleronia</taxon>
    </lineage>
</organism>
<dbReference type="SUPFAM" id="SSF103473">
    <property type="entry name" value="MFS general substrate transporter"/>
    <property type="match status" value="1"/>
</dbReference>
<dbReference type="GO" id="GO:0022857">
    <property type="term" value="F:transmembrane transporter activity"/>
    <property type="evidence" value="ECO:0007669"/>
    <property type="project" value="InterPro"/>
</dbReference>
<feature type="transmembrane region" description="Helical" evidence="4">
    <location>
        <begin position="158"/>
        <end position="184"/>
    </location>
</feature>
<keyword evidence="1 4" id="KW-0812">Transmembrane</keyword>
<evidence type="ECO:0000256" key="4">
    <source>
        <dbReference type="SAM" id="Phobius"/>
    </source>
</evidence>